<dbReference type="PANTHER" id="PTHR14817">
    <property type="entry name" value="COILED-COIL DOMAIN-CONTAINING PROTEIN 15"/>
    <property type="match status" value="1"/>
</dbReference>
<dbReference type="Proteomes" id="UP001159405">
    <property type="component" value="Unassembled WGS sequence"/>
</dbReference>
<dbReference type="EMBL" id="CALNXK010000103">
    <property type="protein sequence ID" value="CAH3156024.1"/>
    <property type="molecule type" value="Genomic_DNA"/>
</dbReference>
<gene>
    <name evidence="3" type="ORF">PLOB_00001601</name>
</gene>
<keyword evidence="1" id="KW-0175">Coiled coil</keyword>
<evidence type="ECO:0000256" key="2">
    <source>
        <dbReference type="SAM" id="MobiDB-lite"/>
    </source>
</evidence>
<feature type="region of interest" description="Disordered" evidence="2">
    <location>
        <begin position="52"/>
        <end position="78"/>
    </location>
</feature>
<reference evidence="3 4" key="1">
    <citation type="submission" date="2022-05" db="EMBL/GenBank/DDBJ databases">
        <authorList>
            <consortium name="Genoscope - CEA"/>
            <person name="William W."/>
        </authorList>
    </citation>
    <scope>NUCLEOTIDE SEQUENCE [LARGE SCALE GENOMIC DNA]</scope>
</reference>
<accession>A0ABN8Q2P6</accession>
<proteinExistence type="predicted"/>
<keyword evidence="4" id="KW-1185">Reference proteome</keyword>
<sequence length="520" mass="60714">MLTSENSMRRMGNFFLARRASISLNVEQWEKLKDLINDIDEAISEQFKVPQNNPIIPKEQEKKKLAQKTRSRGHLERRSSATLPFTAWVEPHHCPATHSAREEELRLKKVIKEKQERLRGFQQEVKARVRNLEQMKREEQHGMSVEAFEVERNVVQQSSLPSTVRRDNCVYRDDSDLKIQRSVTQDLTAVDAASQLLQEHAQKIRNCSKHARNVLSSKSLGTEMDNLSKLLPGGLWKTSPTRDHGSSRQGTERSGQQEHDSEDLDRPMGREIGDYWIGENAIKDHEYYDHNQCSYFGSRLPKHQLKHVHFQNVPDEENSEIENNDLNVQQKKSDTHTNRKSKTVEALLQPSKLMEDKKARAKSQVAVYRRLFMDIEREQVRENIRMKEHRKRMEALKVEKEVERLEIEQHQIDKLKMRRMRKEEESFLRAQEQKKIEANLAKKHKKLQKERETERYIEALQAILKEKIQSRNIVLPPLCSCGPTIWDANPDTCANNCVFYKNPKAYAKALSTIIASSNLD</sequence>
<name>A0ABN8Q2P6_9CNID</name>
<comment type="caution">
    <text evidence="3">The sequence shown here is derived from an EMBL/GenBank/DDBJ whole genome shotgun (WGS) entry which is preliminary data.</text>
</comment>
<feature type="region of interest" description="Disordered" evidence="2">
    <location>
        <begin position="231"/>
        <end position="268"/>
    </location>
</feature>
<organism evidence="3 4">
    <name type="scientific">Porites lobata</name>
    <dbReference type="NCBI Taxonomy" id="104759"/>
    <lineage>
        <taxon>Eukaryota</taxon>
        <taxon>Metazoa</taxon>
        <taxon>Cnidaria</taxon>
        <taxon>Anthozoa</taxon>
        <taxon>Hexacorallia</taxon>
        <taxon>Scleractinia</taxon>
        <taxon>Fungiina</taxon>
        <taxon>Poritidae</taxon>
        <taxon>Porites</taxon>
    </lineage>
</organism>
<evidence type="ECO:0000313" key="3">
    <source>
        <dbReference type="EMBL" id="CAH3156024.1"/>
    </source>
</evidence>
<evidence type="ECO:0000256" key="1">
    <source>
        <dbReference type="SAM" id="Coils"/>
    </source>
</evidence>
<feature type="coiled-coil region" evidence="1">
    <location>
        <begin position="386"/>
        <end position="450"/>
    </location>
</feature>
<dbReference type="PANTHER" id="PTHR14817:SF2">
    <property type="entry name" value="COILED-COIL DOMAIN-CONTAINING PROTEIN 15"/>
    <property type="match status" value="1"/>
</dbReference>
<evidence type="ECO:0008006" key="5">
    <source>
        <dbReference type="Google" id="ProtNLM"/>
    </source>
</evidence>
<evidence type="ECO:0000313" key="4">
    <source>
        <dbReference type="Proteomes" id="UP001159405"/>
    </source>
</evidence>
<protein>
    <recommendedName>
        <fullName evidence="5">Coiled-coil domain-containing protein 15</fullName>
    </recommendedName>
</protein>
<dbReference type="InterPro" id="IPR037693">
    <property type="entry name" value="CCDC15"/>
</dbReference>
<feature type="compositionally biased region" description="Basic and acidic residues" evidence="2">
    <location>
        <begin position="255"/>
        <end position="268"/>
    </location>
</feature>